<accession>A0A2H0UWS5</accession>
<evidence type="ECO:0000313" key="11">
    <source>
        <dbReference type="Proteomes" id="UP000230132"/>
    </source>
</evidence>
<dbReference type="PANTHER" id="PTHR43771:SF1">
    <property type="entry name" value="PHOSPHOMANNOMUTASE"/>
    <property type="match status" value="1"/>
</dbReference>
<feature type="domain" description="Alpha-D-phosphohexomutase alpha/beta/alpha" evidence="9">
    <location>
        <begin position="271"/>
        <end position="381"/>
    </location>
</feature>
<dbReference type="Gene3D" id="3.40.120.10">
    <property type="entry name" value="Alpha-D-Glucose-1,6-Bisphosphate, subunit A, domain 3"/>
    <property type="match status" value="3"/>
</dbReference>
<evidence type="ECO:0000256" key="4">
    <source>
        <dbReference type="ARBA" id="ARBA00022723"/>
    </source>
</evidence>
<dbReference type="InterPro" id="IPR005846">
    <property type="entry name" value="A-D-PHexomutase_a/b/a-III"/>
</dbReference>
<proteinExistence type="inferred from homology"/>
<reference evidence="11" key="1">
    <citation type="submission" date="2017-09" db="EMBL/GenBank/DDBJ databases">
        <title>Depth-based differentiation of microbial function through sediment-hosted aquifers and enrichment of novel symbionts in the deep terrestrial subsurface.</title>
        <authorList>
            <person name="Probst A.J."/>
            <person name="Ladd B."/>
            <person name="Jarett J.K."/>
            <person name="Geller-Mcgrath D.E."/>
            <person name="Sieber C.M.K."/>
            <person name="Emerson J.B."/>
            <person name="Anantharaman K."/>
            <person name="Thomas B.C."/>
            <person name="Malmstrom R."/>
            <person name="Stieglmeier M."/>
            <person name="Klingl A."/>
            <person name="Woyke T."/>
            <person name="Ryan C.M."/>
            <person name="Banfield J.F."/>
        </authorList>
    </citation>
    <scope>NUCLEOTIDE SEQUENCE [LARGE SCALE GENOMIC DNA]</scope>
</reference>
<dbReference type="PRINTS" id="PR00509">
    <property type="entry name" value="PGMPMM"/>
</dbReference>
<protein>
    <recommendedName>
        <fullName evidence="12">Phosphoglucosamine mutase</fullName>
    </recommendedName>
</protein>
<dbReference type="GO" id="GO:0046872">
    <property type="term" value="F:metal ion binding"/>
    <property type="evidence" value="ECO:0007669"/>
    <property type="project" value="UniProtKB-KW"/>
</dbReference>
<dbReference type="InterPro" id="IPR005844">
    <property type="entry name" value="A-D-PHexomutase_a/b/a-I"/>
</dbReference>
<keyword evidence="4" id="KW-0479">Metal-binding</keyword>
<evidence type="ECO:0000313" key="10">
    <source>
        <dbReference type="EMBL" id="PIR90540.1"/>
    </source>
</evidence>
<dbReference type="Pfam" id="PF02878">
    <property type="entry name" value="PGM_PMM_I"/>
    <property type="match status" value="1"/>
</dbReference>
<evidence type="ECO:0000256" key="3">
    <source>
        <dbReference type="ARBA" id="ARBA00022553"/>
    </source>
</evidence>
<evidence type="ECO:0008006" key="12">
    <source>
        <dbReference type="Google" id="ProtNLM"/>
    </source>
</evidence>
<dbReference type="SUPFAM" id="SSF55957">
    <property type="entry name" value="Phosphoglucomutase, C-terminal domain"/>
    <property type="match status" value="1"/>
</dbReference>
<dbReference type="InterPro" id="IPR005845">
    <property type="entry name" value="A-D-PHexomutase_a/b/a-II"/>
</dbReference>
<feature type="domain" description="Alpha-D-phosphohexomutase alpha/beta/alpha" evidence="8">
    <location>
        <begin position="168"/>
        <end position="268"/>
    </location>
</feature>
<dbReference type="InterPro" id="IPR005841">
    <property type="entry name" value="Alpha-D-phosphohexomutase_SF"/>
</dbReference>
<comment type="cofactor">
    <cofactor evidence="1">
        <name>Mg(2+)</name>
        <dbReference type="ChEBI" id="CHEBI:18420"/>
    </cofactor>
</comment>
<evidence type="ECO:0000256" key="6">
    <source>
        <dbReference type="ARBA" id="ARBA00023235"/>
    </source>
</evidence>
<evidence type="ECO:0000259" key="8">
    <source>
        <dbReference type="Pfam" id="PF02879"/>
    </source>
</evidence>
<dbReference type="Proteomes" id="UP000230132">
    <property type="component" value="Unassembled WGS sequence"/>
</dbReference>
<dbReference type="GO" id="GO:0016868">
    <property type="term" value="F:intramolecular phosphotransferase activity"/>
    <property type="evidence" value="ECO:0007669"/>
    <property type="project" value="InterPro"/>
</dbReference>
<dbReference type="AlphaFoldDB" id="A0A2H0UWS5"/>
<dbReference type="InterPro" id="IPR016055">
    <property type="entry name" value="A-D-PHexomutase_a/b/a-I/II/III"/>
</dbReference>
<comment type="similarity">
    <text evidence="2">Belongs to the phosphohexose mutase family.</text>
</comment>
<dbReference type="Pfam" id="PF02879">
    <property type="entry name" value="PGM_PMM_II"/>
    <property type="match status" value="1"/>
</dbReference>
<sequence>MEKAFDLIESFSGIRGIYGKGITEELLKKYFFAYFEAFPQAKKKFLLSGDTRASTNLLKLAAISFLKEIGVKEIIDAGVVPIQTAELAVLKFGCLGGFYITASHNEPNYNGWKMLKQDGAILYANQAQQVIDFVNQKGSSFFLLGRSLAPSLIFSRAVLKEKEAIELYCNYVLEKLGEEAVEKIKQAKLKVLFDPNGGSAIEVLKILSEKLNLQANFVNDLPGKFNRLVEPKAESLAHLQKYFEKENYEFATGFDTDADRVEFMTQSGLVNGNYVLALACDCLLQGAQNQVVVTNDVTSYLVRDVIKKHKAIIKEVEVGETNVVQEMEKQNSLIGGEGSNGGVIIPPIKCRDGLMTTCLFLKMIAQKNQGLSDILQSYPKYFSSHNKATCLSEKARQIKNQLESYYKKKGYIIKKTGDDTGGLKAEADENSYIWFRLSKTEPGAFRIYAETDQSQQKADNLAKEALAIFMNLTKLSPHK</sequence>
<evidence type="ECO:0000256" key="1">
    <source>
        <dbReference type="ARBA" id="ARBA00001946"/>
    </source>
</evidence>
<dbReference type="SUPFAM" id="SSF53738">
    <property type="entry name" value="Phosphoglucomutase, first 3 domains"/>
    <property type="match status" value="3"/>
</dbReference>
<organism evidence="10 11">
    <name type="scientific">bacterium (Candidatus Gribaldobacteria) CG10_big_fil_rev_8_21_14_0_10_37_21</name>
    <dbReference type="NCBI Taxonomy" id="2014275"/>
    <lineage>
        <taxon>Bacteria</taxon>
        <taxon>Candidatus Gribaldobacteria</taxon>
    </lineage>
</organism>
<keyword evidence="5" id="KW-0460">Magnesium</keyword>
<feature type="domain" description="Alpha-D-phosphohexomutase alpha/beta/alpha" evidence="7">
    <location>
        <begin position="12"/>
        <end position="137"/>
    </location>
</feature>
<comment type="caution">
    <text evidence="10">The sequence shown here is derived from an EMBL/GenBank/DDBJ whole genome shotgun (WGS) entry which is preliminary data.</text>
</comment>
<dbReference type="Pfam" id="PF02880">
    <property type="entry name" value="PGM_PMM_III"/>
    <property type="match status" value="1"/>
</dbReference>
<dbReference type="InterPro" id="IPR036900">
    <property type="entry name" value="A-D-PHexomutase_C_sf"/>
</dbReference>
<gene>
    <name evidence="10" type="ORF">COU05_01455</name>
</gene>
<keyword evidence="6" id="KW-0413">Isomerase</keyword>
<keyword evidence="3" id="KW-0597">Phosphoprotein</keyword>
<evidence type="ECO:0000256" key="5">
    <source>
        <dbReference type="ARBA" id="ARBA00022842"/>
    </source>
</evidence>
<evidence type="ECO:0000256" key="2">
    <source>
        <dbReference type="ARBA" id="ARBA00010231"/>
    </source>
</evidence>
<dbReference type="GO" id="GO:0005975">
    <property type="term" value="P:carbohydrate metabolic process"/>
    <property type="evidence" value="ECO:0007669"/>
    <property type="project" value="InterPro"/>
</dbReference>
<dbReference type="EMBL" id="PFAX01000015">
    <property type="protein sequence ID" value="PIR90540.1"/>
    <property type="molecule type" value="Genomic_DNA"/>
</dbReference>
<evidence type="ECO:0000259" key="7">
    <source>
        <dbReference type="Pfam" id="PF02878"/>
    </source>
</evidence>
<evidence type="ECO:0000259" key="9">
    <source>
        <dbReference type="Pfam" id="PF02880"/>
    </source>
</evidence>
<dbReference type="PANTHER" id="PTHR43771">
    <property type="entry name" value="PHOSPHOMANNOMUTASE"/>
    <property type="match status" value="1"/>
</dbReference>
<dbReference type="Gene3D" id="3.30.310.50">
    <property type="entry name" value="Alpha-D-phosphohexomutase, C-terminal domain"/>
    <property type="match status" value="1"/>
</dbReference>
<name>A0A2H0UWS5_9BACT</name>